<dbReference type="InterPro" id="IPR036179">
    <property type="entry name" value="Ig-like_dom_sf"/>
</dbReference>
<dbReference type="Bgee" id="ENSMGAG00000016774">
    <property type="expression patterns" value="Expressed in spleen and 3 other cell types or tissues"/>
</dbReference>
<reference evidence="6" key="3">
    <citation type="submission" date="2025-09" db="UniProtKB">
        <authorList>
            <consortium name="Ensembl"/>
        </authorList>
    </citation>
    <scope>IDENTIFICATION</scope>
</reference>
<dbReference type="SMART" id="SM00406">
    <property type="entry name" value="IGv"/>
    <property type="match status" value="1"/>
</dbReference>
<evidence type="ECO:0000256" key="4">
    <source>
        <dbReference type="SAM" id="SignalP"/>
    </source>
</evidence>
<dbReference type="GO" id="GO:0002250">
    <property type="term" value="P:adaptive immune response"/>
    <property type="evidence" value="ECO:0007669"/>
    <property type="project" value="UniProtKB-KW"/>
</dbReference>
<sequence length="157" mass="16444">MGSLWGLCVLVGLQWVSMGPLWGLMAAVTLDESGGGLQTPGGSLTLVCKASGFTFSSYNMFWVRQAPGKGLEYVAGIEDDGSDTLYGAAVKGRATISRDNGQSTLKLLLNSLRAEDRATYCCAKAAAGSWSGAWCGAAGIDFTGTRRHLHFGSVRLG</sequence>
<evidence type="ECO:0000256" key="3">
    <source>
        <dbReference type="ARBA" id="ARBA00043265"/>
    </source>
</evidence>
<dbReference type="GO" id="GO:0005576">
    <property type="term" value="C:extracellular region"/>
    <property type="evidence" value="ECO:0007669"/>
    <property type="project" value="UniProtKB-ARBA"/>
</dbReference>
<protein>
    <recommendedName>
        <fullName evidence="5">Ig-like domain-containing protein</fullName>
    </recommendedName>
</protein>
<keyword evidence="4" id="KW-0732">Signal</keyword>
<proteinExistence type="predicted"/>
<reference evidence="6" key="2">
    <citation type="submission" date="2025-08" db="UniProtKB">
        <authorList>
            <consortium name="Ensembl"/>
        </authorList>
    </citation>
    <scope>IDENTIFICATION</scope>
</reference>
<accession>G3UUL3</accession>
<evidence type="ECO:0000256" key="1">
    <source>
        <dbReference type="ARBA" id="ARBA00022859"/>
    </source>
</evidence>
<name>G3UUL3_MELGA</name>
<dbReference type="AlphaFoldDB" id="G3UUL3"/>
<evidence type="ECO:0000259" key="5">
    <source>
        <dbReference type="PROSITE" id="PS50835"/>
    </source>
</evidence>
<dbReference type="InterPro" id="IPR003599">
    <property type="entry name" value="Ig_sub"/>
</dbReference>
<feature type="domain" description="Ig-like" evidence="5">
    <location>
        <begin position="41"/>
        <end position="122"/>
    </location>
</feature>
<dbReference type="PANTHER" id="PTHR23266">
    <property type="entry name" value="IMMUNOGLOBULIN HEAVY CHAIN"/>
    <property type="match status" value="1"/>
</dbReference>
<evidence type="ECO:0000313" key="6">
    <source>
        <dbReference type="Ensembl" id="ENSMGAP00000019477.2"/>
    </source>
</evidence>
<keyword evidence="2" id="KW-1064">Adaptive immunity</keyword>
<dbReference type="HOGENOM" id="CLU_077975_5_1_1"/>
<dbReference type="Proteomes" id="UP000001645">
    <property type="component" value="Chromosome Z"/>
</dbReference>
<evidence type="ECO:0000256" key="2">
    <source>
        <dbReference type="ARBA" id="ARBA00023130"/>
    </source>
</evidence>
<keyword evidence="7" id="KW-1185">Reference proteome</keyword>
<feature type="chain" id="PRO_5032567422" description="Ig-like domain-containing protein" evidence="4">
    <location>
        <begin position="19"/>
        <end position="157"/>
    </location>
</feature>
<keyword evidence="3" id="KW-1280">Immunoglobulin</keyword>
<dbReference type="SUPFAM" id="SSF48726">
    <property type="entry name" value="Immunoglobulin"/>
    <property type="match status" value="1"/>
</dbReference>
<dbReference type="Gene3D" id="2.60.40.10">
    <property type="entry name" value="Immunoglobulins"/>
    <property type="match status" value="1"/>
</dbReference>
<keyword evidence="1" id="KW-0391">Immunity</keyword>
<dbReference type="SMART" id="SM00409">
    <property type="entry name" value="IG"/>
    <property type="match status" value="1"/>
</dbReference>
<feature type="signal peptide" evidence="4">
    <location>
        <begin position="1"/>
        <end position="18"/>
    </location>
</feature>
<dbReference type="InParanoid" id="G3UUL3"/>
<dbReference type="InterPro" id="IPR013783">
    <property type="entry name" value="Ig-like_fold"/>
</dbReference>
<dbReference type="Pfam" id="PF07686">
    <property type="entry name" value="V-set"/>
    <property type="match status" value="1"/>
</dbReference>
<reference evidence="6 7" key="1">
    <citation type="journal article" date="2010" name="PLoS Biol.">
        <title>Multi-platform next-generation sequencing of the domestic turkey (Meleagris gallopavo): genome assembly and analysis.</title>
        <authorList>
            <person name="Dalloul R.A."/>
            <person name="Long J.A."/>
            <person name="Zimin A.V."/>
            <person name="Aslam L."/>
            <person name="Beal K."/>
            <person name="Blomberg L.A."/>
            <person name="Bouffard P."/>
            <person name="Burt D.W."/>
            <person name="Crasta O."/>
            <person name="Crooijmans R.P."/>
            <person name="Cooper K."/>
            <person name="Coulombe R.A."/>
            <person name="De S."/>
            <person name="Delany M.E."/>
            <person name="Dodgson J.B."/>
            <person name="Dong J.J."/>
            <person name="Evans C."/>
            <person name="Frederickson K.M."/>
            <person name="Flicek P."/>
            <person name="Florea L."/>
            <person name="Folkerts O."/>
            <person name="Groenen M.A."/>
            <person name="Harkins T.T."/>
            <person name="Herrero J."/>
            <person name="Hoffmann S."/>
            <person name="Megens H.J."/>
            <person name="Jiang A."/>
            <person name="de Jong P."/>
            <person name="Kaiser P."/>
            <person name="Kim H."/>
            <person name="Kim K.W."/>
            <person name="Kim S."/>
            <person name="Langenberger D."/>
            <person name="Lee M.K."/>
            <person name="Lee T."/>
            <person name="Mane S."/>
            <person name="Marcais G."/>
            <person name="Marz M."/>
            <person name="McElroy A.P."/>
            <person name="Modise T."/>
            <person name="Nefedov M."/>
            <person name="Notredame C."/>
            <person name="Paton I.R."/>
            <person name="Payne W.S."/>
            <person name="Pertea G."/>
            <person name="Prickett D."/>
            <person name="Puiu D."/>
            <person name="Qioa D."/>
            <person name="Raineri E."/>
            <person name="Ruffier M."/>
            <person name="Salzberg S.L."/>
            <person name="Schatz M.C."/>
            <person name="Scheuring C."/>
            <person name="Schmidt C.J."/>
            <person name="Schroeder S."/>
            <person name="Searle S.M."/>
            <person name="Smith E.J."/>
            <person name="Smith J."/>
            <person name="Sonstegard T.S."/>
            <person name="Stadler P.F."/>
            <person name="Tafer H."/>
            <person name="Tu Z.J."/>
            <person name="Van Tassell C.P."/>
            <person name="Vilella A.J."/>
            <person name="Williams K.P."/>
            <person name="Yorke J.A."/>
            <person name="Zhang L."/>
            <person name="Zhang H.B."/>
            <person name="Zhang X."/>
            <person name="Zhang Y."/>
            <person name="Reed K.M."/>
        </authorList>
    </citation>
    <scope>NUCLEOTIDE SEQUENCE [LARGE SCALE GENOMIC DNA]</scope>
</reference>
<evidence type="ECO:0000313" key="7">
    <source>
        <dbReference type="Proteomes" id="UP000001645"/>
    </source>
</evidence>
<organism evidence="6 7">
    <name type="scientific">Meleagris gallopavo</name>
    <name type="common">Wild turkey</name>
    <dbReference type="NCBI Taxonomy" id="9103"/>
    <lineage>
        <taxon>Eukaryota</taxon>
        <taxon>Metazoa</taxon>
        <taxon>Chordata</taxon>
        <taxon>Craniata</taxon>
        <taxon>Vertebrata</taxon>
        <taxon>Euteleostomi</taxon>
        <taxon>Archelosauria</taxon>
        <taxon>Archosauria</taxon>
        <taxon>Dinosauria</taxon>
        <taxon>Saurischia</taxon>
        <taxon>Theropoda</taxon>
        <taxon>Coelurosauria</taxon>
        <taxon>Aves</taxon>
        <taxon>Neognathae</taxon>
        <taxon>Galloanserae</taxon>
        <taxon>Galliformes</taxon>
        <taxon>Phasianidae</taxon>
        <taxon>Meleagridinae</taxon>
        <taxon>Meleagris</taxon>
    </lineage>
</organism>
<dbReference type="PROSITE" id="PS50835">
    <property type="entry name" value="IG_LIKE"/>
    <property type="match status" value="1"/>
</dbReference>
<dbReference type="InterPro" id="IPR050199">
    <property type="entry name" value="IgHV"/>
</dbReference>
<dbReference type="FunFam" id="2.60.40.10:FF:002198">
    <property type="entry name" value="Immunoglobulin heavy variable 5-2"/>
    <property type="match status" value="1"/>
</dbReference>
<dbReference type="GeneTree" id="ENSGT01050000244936"/>
<dbReference type="InterPro" id="IPR013106">
    <property type="entry name" value="Ig_V-set"/>
</dbReference>
<dbReference type="Ensembl" id="ENSMGAT00000020042.2">
    <property type="protein sequence ID" value="ENSMGAP00000019477.2"/>
    <property type="gene ID" value="ENSMGAG00000016774.2"/>
</dbReference>
<dbReference type="GO" id="GO:0019814">
    <property type="term" value="C:immunoglobulin complex"/>
    <property type="evidence" value="ECO:0007669"/>
    <property type="project" value="UniProtKB-KW"/>
</dbReference>
<dbReference type="InterPro" id="IPR007110">
    <property type="entry name" value="Ig-like_dom"/>
</dbReference>